<protein>
    <recommendedName>
        <fullName evidence="6">Radical SAM core domain-containing protein</fullName>
    </recommendedName>
</protein>
<evidence type="ECO:0000256" key="3">
    <source>
        <dbReference type="ARBA" id="ARBA00022723"/>
    </source>
</evidence>
<keyword evidence="4" id="KW-0408">Iron</keyword>
<evidence type="ECO:0000256" key="4">
    <source>
        <dbReference type="ARBA" id="ARBA00023004"/>
    </source>
</evidence>
<evidence type="ECO:0000259" key="6">
    <source>
        <dbReference type="PROSITE" id="PS51918"/>
    </source>
</evidence>
<dbReference type="SFLD" id="SFLDG01067">
    <property type="entry name" value="SPASM/twitch_domain_containing"/>
    <property type="match status" value="1"/>
</dbReference>
<dbReference type="InterPro" id="IPR050377">
    <property type="entry name" value="Radical_SAM_PqqE_MftC-like"/>
</dbReference>
<dbReference type="GO" id="GO:0046872">
    <property type="term" value="F:metal ion binding"/>
    <property type="evidence" value="ECO:0007669"/>
    <property type="project" value="UniProtKB-KW"/>
</dbReference>
<accession>A0A5K7ZL84</accession>
<dbReference type="AlphaFoldDB" id="A0A5K7ZL84"/>
<dbReference type="GO" id="GO:0051536">
    <property type="term" value="F:iron-sulfur cluster binding"/>
    <property type="evidence" value="ECO:0007669"/>
    <property type="project" value="UniProtKB-KW"/>
</dbReference>
<dbReference type="Pfam" id="PF04055">
    <property type="entry name" value="Radical_SAM"/>
    <property type="match status" value="1"/>
</dbReference>
<keyword evidence="3" id="KW-0479">Metal-binding</keyword>
<name>A0A5K7ZL84_9BACT</name>
<dbReference type="PANTHER" id="PTHR11228:SF7">
    <property type="entry name" value="PQQA PEPTIDE CYCLASE"/>
    <property type="match status" value="1"/>
</dbReference>
<dbReference type="EMBL" id="AP021876">
    <property type="protein sequence ID" value="BBO81816.1"/>
    <property type="molecule type" value="Genomic_DNA"/>
</dbReference>
<keyword evidence="2" id="KW-0949">S-adenosyl-L-methionine</keyword>
<proteinExistence type="predicted"/>
<dbReference type="GO" id="GO:0003824">
    <property type="term" value="F:catalytic activity"/>
    <property type="evidence" value="ECO:0007669"/>
    <property type="project" value="InterPro"/>
</dbReference>
<dbReference type="InterPro" id="IPR007197">
    <property type="entry name" value="rSAM"/>
</dbReference>
<evidence type="ECO:0000313" key="7">
    <source>
        <dbReference type="EMBL" id="BBO81816.1"/>
    </source>
</evidence>
<dbReference type="SFLD" id="SFLDS00029">
    <property type="entry name" value="Radical_SAM"/>
    <property type="match status" value="1"/>
</dbReference>
<evidence type="ECO:0000256" key="1">
    <source>
        <dbReference type="ARBA" id="ARBA00001966"/>
    </source>
</evidence>
<dbReference type="RefSeq" id="WP_155322414.1">
    <property type="nucleotide sequence ID" value="NZ_AP021876.1"/>
</dbReference>
<evidence type="ECO:0000256" key="5">
    <source>
        <dbReference type="ARBA" id="ARBA00023014"/>
    </source>
</evidence>
<evidence type="ECO:0000256" key="2">
    <source>
        <dbReference type="ARBA" id="ARBA00022691"/>
    </source>
</evidence>
<feature type="domain" description="Radical SAM core" evidence="6">
    <location>
        <begin position="11"/>
        <end position="261"/>
    </location>
</feature>
<dbReference type="InterPro" id="IPR058240">
    <property type="entry name" value="rSAM_sf"/>
</dbReference>
<sequence length="440" mass="49439">MNAIFRSILNNRIPGQLVIQITDRCNARCPQCGMRTTNAFSRSTLDTDTIKRLIDAAAVRGVQAISFTGGEPLLDMDRLVALIRHAGDAGIAYIRTGTNGFIFRHPDRADFADRVNRIVEQLVDTPLRNFWISLDSAVDAVHESMRGFPGAVAGIEKALPIFHRAGIYPAVNLGINRNVGGRATRELKPAASPLDEAYLEIFYHRYSRAFERFYQRAVDLGFTMANACYPMSIDVPECEQGLSAVYAATTVADIVRFTPGEKRMLFKALAGAIRRFRGKIRIFSPLCALESLVRQYSADSGPRPYGCRGGIDFFFVNAADGHAYPCGYRGNEDHGWLWELDWSKLHPPREKDACRQCDWECFRDPSELMGPLLELFANPAGLIRRLVESPRAFRAWADDLRYYRACGFFNGRQAPDDARLKHFTPRVEGRTRFVPVQTAS</sequence>
<dbReference type="CDD" id="cd01335">
    <property type="entry name" value="Radical_SAM"/>
    <property type="match status" value="1"/>
</dbReference>
<dbReference type="Gene3D" id="3.20.20.70">
    <property type="entry name" value="Aldolase class I"/>
    <property type="match status" value="1"/>
</dbReference>
<organism evidence="7 8">
    <name type="scientific">Desulfosarcina ovata subsp. sediminis</name>
    <dbReference type="NCBI Taxonomy" id="885957"/>
    <lineage>
        <taxon>Bacteria</taxon>
        <taxon>Pseudomonadati</taxon>
        <taxon>Thermodesulfobacteriota</taxon>
        <taxon>Desulfobacteria</taxon>
        <taxon>Desulfobacterales</taxon>
        <taxon>Desulfosarcinaceae</taxon>
        <taxon>Desulfosarcina</taxon>
    </lineage>
</organism>
<dbReference type="PANTHER" id="PTHR11228">
    <property type="entry name" value="RADICAL SAM DOMAIN PROTEIN"/>
    <property type="match status" value="1"/>
</dbReference>
<dbReference type="PROSITE" id="PS51918">
    <property type="entry name" value="RADICAL_SAM"/>
    <property type="match status" value="1"/>
</dbReference>
<dbReference type="SUPFAM" id="SSF102114">
    <property type="entry name" value="Radical SAM enzymes"/>
    <property type="match status" value="1"/>
</dbReference>
<dbReference type="KEGG" id="dov:DSCO28_23820"/>
<keyword evidence="5" id="KW-0411">Iron-sulfur</keyword>
<dbReference type="InterPro" id="IPR013785">
    <property type="entry name" value="Aldolase_TIM"/>
</dbReference>
<reference evidence="7 8" key="1">
    <citation type="submission" date="2019-11" db="EMBL/GenBank/DDBJ databases">
        <title>Comparative genomics of hydrocarbon-degrading Desulfosarcina strains.</title>
        <authorList>
            <person name="Watanabe M."/>
            <person name="Kojima H."/>
            <person name="Fukui M."/>
        </authorList>
    </citation>
    <scope>NUCLEOTIDE SEQUENCE [LARGE SCALE GENOMIC DNA]</scope>
    <source>
        <strain evidence="7 8">28bB2T</strain>
    </source>
</reference>
<comment type="cofactor">
    <cofactor evidence="1">
        <name>[4Fe-4S] cluster</name>
        <dbReference type="ChEBI" id="CHEBI:49883"/>
    </cofactor>
</comment>
<dbReference type="Proteomes" id="UP000425960">
    <property type="component" value="Chromosome"/>
</dbReference>
<evidence type="ECO:0000313" key="8">
    <source>
        <dbReference type="Proteomes" id="UP000425960"/>
    </source>
</evidence>
<gene>
    <name evidence="7" type="ORF">DSCO28_23820</name>
</gene>